<dbReference type="Proteomes" id="UP001303211">
    <property type="component" value="Chromosome"/>
</dbReference>
<keyword evidence="3" id="KW-0143">Chaperone</keyword>
<protein>
    <submittedName>
        <fullName evidence="5">HdeA family protein</fullName>
    </submittedName>
</protein>
<dbReference type="SUPFAM" id="SSF47752">
    <property type="entry name" value="Protein HNS-dependent expression A, HdeA"/>
    <property type="match status" value="1"/>
</dbReference>
<name>A0ABZ0J156_9BURK</name>
<evidence type="ECO:0000256" key="4">
    <source>
        <dbReference type="SAM" id="SignalP"/>
    </source>
</evidence>
<feature type="signal peptide" evidence="4">
    <location>
        <begin position="1"/>
        <end position="23"/>
    </location>
</feature>
<dbReference type="EMBL" id="CP136921">
    <property type="protein sequence ID" value="WOO31277.1"/>
    <property type="molecule type" value="Genomic_DNA"/>
</dbReference>
<dbReference type="Gene3D" id="1.10.890.10">
    <property type="entry name" value="HNS-dependent expression A"/>
    <property type="match status" value="1"/>
</dbReference>
<evidence type="ECO:0000256" key="2">
    <source>
        <dbReference type="ARBA" id="ARBA00022764"/>
    </source>
</evidence>
<keyword evidence="2" id="KW-0574">Periplasm</keyword>
<dbReference type="InterPro" id="IPR038303">
    <property type="entry name" value="HdeA/HdeB_sf"/>
</dbReference>
<dbReference type="InterPro" id="IPR010486">
    <property type="entry name" value="HNS-dep_expression_A/B"/>
</dbReference>
<accession>A0ABZ0J156</accession>
<keyword evidence="1 4" id="KW-0732">Signal</keyword>
<evidence type="ECO:0000256" key="3">
    <source>
        <dbReference type="ARBA" id="ARBA00023186"/>
    </source>
</evidence>
<evidence type="ECO:0000256" key="1">
    <source>
        <dbReference type="ARBA" id="ARBA00022729"/>
    </source>
</evidence>
<proteinExistence type="predicted"/>
<organism evidence="5 6">
    <name type="scientific">Diaphorobacter limosus</name>
    <dbReference type="NCBI Taxonomy" id="3036128"/>
    <lineage>
        <taxon>Bacteria</taxon>
        <taxon>Pseudomonadati</taxon>
        <taxon>Pseudomonadota</taxon>
        <taxon>Betaproteobacteria</taxon>
        <taxon>Burkholderiales</taxon>
        <taxon>Comamonadaceae</taxon>
        <taxon>Diaphorobacter</taxon>
    </lineage>
</organism>
<dbReference type="Pfam" id="PF06411">
    <property type="entry name" value="HdeA"/>
    <property type="match status" value="1"/>
</dbReference>
<keyword evidence="6" id="KW-1185">Reference proteome</keyword>
<evidence type="ECO:0000313" key="6">
    <source>
        <dbReference type="Proteomes" id="UP001303211"/>
    </source>
</evidence>
<sequence>MKVIPTLSALALVFGAGMSMAHAAAPAAAQPVVKTTCQDYLALDETIKPKFIYYAVGHGAKGKRDAILDIEGTETIQPELDEFCKLNLSKSAYDHVMQSSMASEKGKAKAKK</sequence>
<dbReference type="RefSeq" id="WP_317700752.1">
    <property type="nucleotide sequence ID" value="NZ_CP136921.1"/>
</dbReference>
<feature type="chain" id="PRO_5045937969" evidence="4">
    <location>
        <begin position="24"/>
        <end position="112"/>
    </location>
</feature>
<gene>
    <name evidence="5" type="ORF">P4826_12760</name>
</gene>
<evidence type="ECO:0000313" key="5">
    <source>
        <dbReference type="EMBL" id="WOO31277.1"/>
    </source>
</evidence>
<reference evidence="5 6" key="1">
    <citation type="submission" date="2023-03" db="EMBL/GenBank/DDBJ databases">
        <title>Diaphorobacter basophil sp. nov., isolated from a sewage-treatment plant.</title>
        <authorList>
            <person name="Yang K."/>
        </authorList>
    </citation>
    <scope>NUCLEOTIDE SEQUENCE [LARGE SCALE GENOMIC DNA]</scope>
    <source>
        <strain evidence="5 6">Y-1</strain>
    </source>
</reference>
<dbReference type="InterPro" id="IPR036831">
    <property type="entry name" value="HdeA_sf"/>
</dbReference>